<dbReference type="GO" id="GO:0003676">
    <property type="term" value="F:nucleic acid binding"/>
    <property type="evidence" value="ECO:0007669"/>
    <property type="project" value="InterPro"/>
</dbReference>
<evidence type="ECO:0000259" key="2">
    <source>
        <dbReference type="Pfam" id="PF03184"/>
    </source>
</evidence>
<keyword evidence="4" id="KW-1185">Reference proteome</keyword>
<protein>
    <recommendedName>
        <fullName evidence="2">DDE-1 domain-containing protein</fullName>
    </recommendedName>
</protein>
<evidence type="ECO:0000313" key="3">
    <source>
        <dbReference type="EMBL" id="KAK5869128.1"/>
    </source>
</evidence>
<dbReference type="Pfam" id="PF03184">
    <property type="entry name" value="DDE_1"/>
    <property type="match status" value="1"/>
</dbReference>
<reference evidence="3 4" key="2">
    <citation type="journal article" date="2023" name="Mol. Biol. Evol.">
        <title>Genomics of Secondarily Temperate Adaptation in the Only Non-Antarctic Icefish.</title>
        <authorList>
            <person name="Rivera-Colon A.G."/>
            <person name="Rayamajhi N."/>
            <person name="Minhas B.F."/>
            <person name="Madrigal G."/>
            <person name="Bilyk K.T."/>
            <person name="Yoon V."/>
            <person name="Hune M."/>
            <person name="Gregory S."/>
            <person name="Cheng C.H.C."/>
            <person name="Catchen J.M."/>
        </authorList>
    </citation>
    <scope>NUCLEOTIDE SEQUENCE [LARGE SCALE GENOMIC DNA]</scope>
    <source>
        <strain evidence="3">JMC-PN-2008</strain>
    </source>
</reference>
<feature type="region of interest" description="Disordered" evidence="1">
    <location>
        <begin position="166"/>
        <end position="187"/>
    </location>
</feature>
<feature type="domain" description="DDE-1" evidence="2">
    <location>
        <begin position="1"/>
        <end position="98"/>
    </location>
</feature>
<sequence length="187" mass="21008">MMESVMKEWLQECYGKRPGGFFRQKKSLLVLDSMRAHITDSVKAAIKSTNSIPAVIPGGTTKQLQPLDISVNRAFKVALRVQWEAWMTSRNKSFTKTAWRSVKTSTITNGFRRAGLLRDEKEDTATALQRVFDSDTDNEEFFGFESDNEGETGRVDDEATLSLFVSDTEEEDSGGFSAQEEDKDGDE</sequence>
<comment type="caution">
    <text evidence="3">The sequence shown here is derived from an EMBL/GenBank/DDBJ whole genome shotgun (WGS) entry which is preliminary data.</text>
</comment>
<name>A0AAN8AR06_ELEMC</name>
<feature type="compositionally biased region" description="Acidic residues" evidence="1">
    <location>
        <begin position="167"/>
        <end position="187"/>
    </location>
</feature>
<gene>
    <name evidence="3" type="ORF">PBY51_010083</name>
</gene>
<organism evidence="3 4">
    <name type="scientific">Eleginops maclovinus</name>
    <name type="common">Patagonian blennie</name>
    <name type="synonym">Eleginus maclovinus</name>
    <dbReference type="NCBI Taxonomy" id="56733"/>
    <lineage>
        <taxon>Eukaryota</taxon>
        <taxon>Metazoa</taxon>
        <taxon>Chordata</taxon>
        <taxon>Craniata</taxon>
        <taxon>Vertebrata</taxon>
        <taxon>Euteleostomi</taxon>
        <taxon>Actinopterygii</taxon>
        <taxon>Neopterygii</taxon>
        <taxon>Teleostei</taxon>
        <taxon>Neoteleostei</taxon>
        <taxon>Acanthomorphata</taxon>
        <taxon>Eupercaria</taxon>
        <taxon>Perciformes</taxon>
        <taxon>Notothenioidei</taxon>
        <taxon>Eleginopidae</taxon>
        <taxon>Eleginops</taxon>
    </lineage>
</organism>
<dbReference type="EMBL" id="JAUZQC010000007">
    <property type="protein sequence ID" value="KAK5869128.1"/>
    <property type="molecule type" value="Genomic_DNA"/>
</dbReference>
<reference evidence="3 4" key="1">
    <citation type="journal article" date="2023" name="Genes (Basel)">
        <title>Chromosome-Level Genome Assembly and Circadian Gene Repertoire of the Patagonia Blennie Eleginops maclovinus-The Closest Ancestral Proxy of Antarctic Cryonotothenioids.</title>
        <authorList>
            <person name="Cheng C.C."/>
            <person name="Rivera-Colon A.G."/>
            <person name="Minhas B.F."/>
            <person name="Wilson L."/>
            <person name="Rayamajhi N."/>
            <person name="Vargas-Chacoff L."/>
            <person name="Catchen J.M."/>
        </authorList>
    </citation>
    <scope>NUCLEOTIDE SEQUENCE [LARGE SCALE GENOMIC DNA]</scope>
    <source>
        <strain evidence="3">JMC-PN-2008</strain>
    </source>
</reference>
<dbReference type="InterPro" id="IPR004875">
    <property type="entry name" value="DDE_SF_endonuclease_dom"/>
</dbReference>
<evidence type="ECO:0000313" key="4">
    <source>
        <dbReference type="Proteomes" id="UP001346869"/>
    </source>
</evidence>
<evidence type="ECO:0000256" key="1">
    <source>
        <dbReference type="SAM" id="MobiDB-lite"/>
    </source>
</evidence>
<dbReference type="Proteomes" id="UP001346869">
    <property type="component" value="Unassembled WGS sequence"/>
</dbReference>
<dbReference type="AlphaFoldDB" id="A0AAN8AR06"/>
<accession>A0AAN8AR06</accession>
<proteinExistence type="predicted"/>